<evidence type="ECO:0000313" key="7">
    <source>
        <dbReference type="Proteomes" id="UP000574761"/>
    </source>
</evidence>
<dbReference type="InterPro" id="IPR017853">
    <property type="entry name" value="GH"/>
</dbReference>
<sequence>MRRRAMRIGGLALALVLPFDASAACMRGVNLAGAEFGDPPGVYGKDYIYPSDETIRYFAGKGFNGARLPFRWERLQPRLGRAFAMGERRRLADTVKRLKAAGFTVVLDPHNYAYHGGRQIGSASVPVEAFADFWRRLATEFANDPAVQFGLMNEPHDIAADQWLVAANAAIAAIRGAGAENLVYVPGTIWTGAHSWESERPGGSNAGVMLGVEDPAKNYAYEVHQYLDDDFSGTHDTCEGAADAVAALERFTAWLRENGKRGFLGEFGAPARTECLTALSRMTAVVDGAPDVWTGWTYWAAGDWWPETEALNIQPTKGGDRPQLRALEYGGSIPAPKGACPALGEAE</sequence>
<feature type="signal peptide" evidence="4">
    <location>
        <begin position="1"/>
        <end position="23"/>
    </location>
</feature>
<dbReference type="GO" id="GO:0008810">
    <property type="term" value="F:cellulase activity"/>
    <property type="evidence" value="ECO:0007669"/>
    <property type="project" value="UniProtKB-EC"/>
</dbReference>
<name>A0A7W6DCU0_9HYPH</name>
<dbReference type="RefSeq" id="WP_183802203.1">
    <property type="nucleotide sequence ID" value="NZ_JACIEE010000003.1"/>
</dbReference>
<gene>
    <name evidence="6" type="ORF">GGQ64_001763</name>
</gene>
<evidence type="ECO:0000256" key="2">
    <source>
        <dbReference type="ARBA" id="ARBA00023295"/>
    </source>
</evidence>
<comment type="similarity">
    <text evidence="3">Belongs to the glycosyl hydrolase 5 (cellulase A) family.</text>
</comment>
<dbReference type="SUPFAM" id="SSF51445">
    <property type="entry name" value="(Trans)glycosidases"/>
    <property type="match status" value="1"/>
</dbReference>
<dbReference type="PANTHER" id="PTHR34142:SF1">
    <property type="entry name" value="GLYCOSIDE HYDROLASE FAMILY 5 DOMAIN-CONTAINING PROTEIN"/>
    <property type="match status" value="1"/>
</dbReference>
<feature type="domain" description="Glycoside hydrolase family 5" evidence="5">
    <location>
        <begin position="30"/>
        <end position="301"/>
    </location>
</feature>
<dbReference type="GO" id="GO:0009251">
    <property type="term" value="P:glucan catabolic process"/>
    <property type="evidence" value="ECO:0007669"/>
    <property type="project" value="TreeGrafter"/>
</dbReference>
<accession>A0A7W6DCU0</accession>
<proteinExistence type="inferred from homology"/>
<keyword evidence="1 3" id="KW-0378">Hydrolase</keyword>
<dbReference type="PANTHER" id="PTHR34142">
    <property type="entry name" value="ENDO-BETA-1,4-GLUCANASE A"/>
    <property type="match status" value="1"/>
</dbReference>
<reference evidence="6 7" key="1">
    <citation type="submission" date="2020-08" db="EMBL/GenBank/DDBJ databases">
        <title>Genomic Encyclopedia of Type Strains, Phase IV (KMG-IV): sequencing the most valuable type-strain genomes for metagenomic binning, comparative biology and taxonomic classification.</title>
        <authorList>
            <person name="Goeker M."/>
        </authorList>
    </citation>
    <scope>NUCLEOTIDE SEQUENCE [LARGE SCALE GENOMIC DNA]</scope>
    <source>
        <strain evidence="6 7">DSM 100211</strain>
    </source>
</reference>
<evidence type="ECO:0000313" key="6">
    <source>
        <dbReference type="EMBL" id="MBB3976574.1"/>
    </source>
</evidence>
<evidence type="ECO:0000256" key="4">
    <source>
        <dbReference type="SAM" id="SignalP"/>
    </source>
</evidence>
<dbReference type="EC" id="3.2.1.4" evidence="6"/>
<dbReference type="AlphaFoldDB" id="A0A7W6DCU0"/>
<dbReference type="Proteomes" id="UP000574761">
    <property type="component" value="Unassembled WGS sequence"/>
</dbReference>
<dbReference type="Gene3D" id="3.20.20.80">
    <property type="entry name" value="Glycosidases"/>
    <property type="match status" value="1"/>
</dbReference>
<evidence type="ECO:0000256" key="1">
    <source>
        <dbReference type="ARBA" id="ARBA00022801"/>
    </source>
</evidence>
<feature type="chain" id="PRO_5030701593" evidence="4">
    <location>
        <begin position="24"/>
        <end position="347"/>
    </location>
</feature>
<evidence type="ECO:0000259" key="5">
    <source>
        <dbReference type="Pfam" id="PF00150"/>
    </source>
</evidence>
<protein>
    <submittedName>
        <fullName evidence="6">Endoglucanase</fullName>
        <ecNumber evidence="6">3.2.1.4</ecNumber>
    </submittedName>
</protein>
<comment type="caution">
    <text evidence="6">The sequence shown here is derived from an EMBL/GenBank/DDBJ whole genome shotgun (WGS) entry which is preliminary data.</text>
</comment>
<keyword evidence="7" id="KW-1185">Reference proteome</keyword>
<dbReference type="Pfam" id="PF00150">
    <property type="entry name" value="Cellulase"/>
    <property type="match status" value="1"/>
</dbReference>
<organism evidence="6 7">
    <name type="scientific">Mycoplana azooxidifex</name>
    <dbReference type="NCBI Taxonomy" id="1636188"/>
    <lineage>
        <taxon>Bacteria</taxon>
        <taxon>Pseudomonadati</taxon>
        <taxon>Pseudomonadota</taxon>
        <taxon>Alphaproteobacteria</taxon>
        <taxon>Hyphomicrobiales</taxon>
        <taxon>Rhizobiaceae</taxon>
        <taxon>Mycoplana</taxon>
    </lineage>
</organism>
<dbReference type="InterPro" id="IPR001547">
    <property type="entry name" value="Glyco_hydro_5"/>
</dbReference>
<dbReference type="EMBL" id="JACIEE010000003">
    <property type="protein sequence ID" value="MBB3976574.1"/>
    <property type="molecule type" value="Genomic_DNA"/>
</dbReference>
<evidence type="ECO:0000256" key="3">
    <source>
        <dbReference type="RuleBase" id="RU361153"/>
    </source>
</evidence>
<keyword evidence="4" id="KW-0732">Signal</keyword>
<keyword evidence="2 3" id="KW-0326">Glycosidase</keyword>